<evidence type="ECO:0000256" key="3">
    <source>
        <dbReference type="ARBA" id="ARBA00023054"/>
    </source>
</evidence>
<evidence type="ECO:0000256" key="2">
    <source>
        <dbReference type="ARBA" id="ARBA00022490"/>
    </source>
</evidence>
<sequence length="824" mass="92526">MSRQEKDALVAYVNSFKLSKPVTDFAQLADGKALMETMSAVDSTHFKNVPARGITSQASSSENWVLRMNSLKRLYRLLLSFPLPAPHPSSLSLSSLSDPPFSTIAKTPTMKEGVQGLVQICRFCLAASVWAPGNEKVIMRIQKLKEEHMAELMKSIEAVTSTLPAEHQRQDSGTSSLRPSPDLSYSPPPSGLREERDRLLQENDDLRTKCERMMEQVADLTSKLEEAEEEHEDTLERLSRGETPGVGLRSSQAAGASEVERLKADLLKAEESLANAEEDLEKQTASVSELTKQIEQYKAKAAEAGKLKDQLDEHRHTADRLRKSENVIEKYRKKLEESANLRRELRNLEEENASLVNSNSSLEADLKNAVAVKSLLDNYKSQIDSLEKQTANQATEITELNHQLEATQHQLESLQSTYEQNQEELQLSQEKLREIELTGVTPSNREGLKRSMFGLEAPGDISLGDELGELSDDGSRETKTDLRLKVKFLQRELSDLQSSAPESRRLITLETLLADANKSKDRYHADYLKAHKESLRLSAALEAIREGRGGDNSQTSAALKQRLDEVLEERDALLKERQELEVAKEEAEKALAAAKVDLSFVGKDQRDIIASLREGIEKDASNLGKEVTELKEQIEALREKDRQNLEEIKILLKDKINLQTVSIDQREKALEKEKEFSELKASMSASGVSAEAQQKLLGLHERNIKLSAEVKDLQDKLDVLSTSGDTHTYEHSPFEHAQIAYEKQITSLQEEVTKLKESKATLTKQYDLEQQLMLTAWHDLGQKMVRGHLHVAMSGAKRSQAKPMPNGWLGRQRRIQENAGYARI</sequence>
<accession>A0ABR3BSC0</accession>
<feature type="region of interest" description="Disordered" evidence="5">
    <location>
        <begin position="221"/>
        <end position="257"/>
    </location>
</feature>
<name>A0ABR3BSC0_9TREE</name>
<feature type="domain" description="Hook C-terminal" evidence="6">
    <location>
        <begin position="256"/>
        <end position="591"/>
    </location>
</feature>
<dbReference type="EMBL" id="ATAM02000005">
    <property type="protein sequence ID" value="KAL0249822.1"/>
    <property type="molecule type" value="Genomic_DNA"/>
</dbReference>
<dbReference type="InterPro" id="IPR036872">
    <property type="entry name" value="CH_dom_sf"/>
</dbReference>
<comment type="caution">
    <text evidence="8">The sequence shown here is derived from an EMBL/GenBank/DDBJ whole genome shotgun (WGS) entry which is preliminary data.</text>
</comment>
<keyword evidence="9" id="KW-1185">Reference proteome</keyword>
<evidence type="ECO:0000259" key="7">
    <source>
        <dbReference type="Pfam" id="PF19047"/>
    </source>
</evidence>
<dbReference type="Gene3D" id="1.10.418.10">
    <property type="entry name" value="Calponin-like domain"/>
    <property type="match status" value="1"/>
</dbReference>
<proteinExistence type="predicted"/>
<dbReference type="Proteomes" id="UP000054399">
    <property type="component" value="Unassembled WGS sequence"/>
</dbReference>
<dbReference type="InterPro" id="IPR043936">
    <property type="entry name" value="HOOK_N"/>
</dbReference>
<keyword evidence="2" id="KW-0963">Cytoplasm</keyword>
<dbReference type="InterPro" id="IPR008636">
    <property type="entry name" value="Hook_C"/>
</dbReference>
<dbReference type="PANTHER" id="PTHR18947">
    <property type="entry name" value="HOOK PROTEINS"/>
    <property type="match status" value="1"/>
</dbReference>
<dbReference type="CDD" id="cd22211">
    <property type="entry name" value="HkD_SF"/>
    <property type="match status" value="1"/>
</dbReference>
<evidence type="ECO:0000313" key="8">
    <source>
        <dbReference type="EMBL" id="KAL0249822.1"/>
    </source>
</evidence>
<feature type="region of interest" description="Disordered" evidence="5">
    <location>
        <begin position="162"/>
        <end position="196"/>
    </location>
</feature>
<dbReference type="GeneID" id="91989980"/>
<evidence type="ECO:0000259" key="6">
    <source>
        <dbReference type="Pfam" id="PF05622"/>
    </source>
</evidence>
<feature type="domain" description="HOOK N-terminal" evidence="7">
    <location>
        <begin position="7"/>
        <end position="156"/>
    </location>
</feature>
<feature type="coiled-coil region" evidence="4">
    <location>
        <begin position="696"/>
        <end position="765"/>
    </location>
</feature>
<dbReference type="Pfam" id="PF19047">
    <property type="entry name" value="HOOK_N"/>
    <property type="match status" value="1"/>
</dbReference>
<reference evidence="8" key="2">
    <citation type="submission" date="2024-01" db="EMBL/GenBank/DDBJ databases">
        <title>Comparative genomics of Cryptococcus and Kwoniella reveals pathogenesis evolution and contrasting modes of karyotype evolution via chromosome fusion or intercentromeric recombination.</title>
        <authorList>
            <person name="Coelho M.A."/>
            <person name="David-Palma M."/>
            <person name="Shea T."/>
            <person name="Bowers K."/>
            <person name="Mcginley-Smith S."/>
            <person name="Mohammad A.W."/>
            <person name="Gnirke A."/>
            <person name="Yurkov A.M."/>
            <person name="Nowrousian M."/>
            <person name="Sun S."/>
            <person name="Cuomo C.A."/>
            <person name="Heitman J."/>
        </authorList>
    </citation>
    <scope>NUCLEOTIDE SEQUENCE</scope>
    <source>
        <strain evidence="8">IND107</strain>
    </source>
</reference>
<evidence type="ECO:0008006" key="10">
    <source>
        <dbReference type="Google" id="ProtNLM"/>
    </source>
</evidence>
<keyword evidence="3 4" id="KW-0175">Coiled coil</keyword>
<protein>
    <recommendedName>
        <fullName evidence="10">Protein-nucleus import-related protein</fullName>
    </recommendedName>
</protein>
<evidence type="ECO:0000256" key="5">
    <source>
        <dbReference type="SAM" id="MobiDB-lite"/>
    </source>
</evidence>
<evidence type="ECO:0000313" key="9">
    <source>
        <dbReference type="Proteomes" id="UP000054399"/>
    </source>
</evidence>
<comment type="subcellular location">
    <subcellularLocation>
        <location evidence="1">Cytoplasm</location>
    </subcellularLocation>
</comment>
<reference evidence="8" key="1">
    <citation type="submission" date="2015-01" db="EMBL/GenBank/DDBJ databases">
        <authorList>
            <consortium name="The Broad Institute Genomics Platform"/>
            <person name="Cuomo C."/>
            <person name="Litvintseva A."/>
            <person name="Chen Y."/>
            <person name="Heitman J."/>
            <person name="Sun S."/>
            <person name="Springer D."/>
            <person name="Dromer F."/>
            <person name="Young S."/>
            <person name="Zeng Q."/>
            <person name="Gargeya S."/>
            <person name="Abouelleil A."/>
            <person name="Alvarado L."/>
            <person name="Chapman S.B."/>
            <person name="Gainer-Dewar J."/>
            <person name="Goldberg J."/>
            <person name="Griggs A."/>
            <person name="Gujja S."/>
            <person name="Hansen M."/>
            <person name="Howarth C."/>
            <person name="Imamovic A."/>
            <person name="Larimer J."/>
            <person name="Murphy C."/>
            <person name="Naylor J."/>
            <person name="Pearson M."/>
            <person name="Priest M."/>
            <person name="Roberts A."/>
            <person name="Saif S."/>
            <person name="Shea T."/>
            <person name="Sykes S."/>
            <person name="Wortman J."/>
            <person name="Nusbaum C."/>
            <person name="Birren B."/>
        </authorList>
    </citation>
    <scope>NUCLEOTIDE SEQUENCE</scope>
    <source>
        <strain evidence="8">IND107</strain>
    </source>
</reference>
<organism evidence="8 9">
    <name type="scientific">Cryptococcus tetragattii IND107</name>
    <dbReference type="NCBI Taxonomy" id="1296105"/>
    <lineage>
        <taxon>Eukaryota</taxon>
        <taxon>Fungi</taxon>
        <taxon>Dikarya</taxon>
        <taxon>Basidiomycota</taxon>
        <taxon>Agaricomycotina</taxon>
        <taxon>Tremellomycetes</taxon>
        <taxon>Tremellales</taxon>
        <taxon>Cryptococcaceae</taxon>
        <taxon>Cryptococcus</taxon>
        <taxon>Cryptococcus gattii species complex</taxon>
    </lineage>
</organism>
<dbReference type="RefSeq" id="XP_066614009.1">
    <property type="nucleotide sequence ID" value="XM_066757625.1"/>
</dbReference>
<dbReference type="Pfam" id="PF05622">
    <property type="entry name" value="HOOK"/>
    <property type="match status" value="1"/>
</dbReference>
<feature type="coiled-coil region" evidence="4">
    <location>
        <begin position="556"/>
        <end position="651"/>
    </location>
</feature>
<gene>
    <name evidence="8" type="ORF">I308_103124</name>
</gene>
<dbReference type="SUPFAM" id="SSF116907">
    <property type="entry name" value="Hook domain"/>
    <property type="match status" value="1"/>
</dbReference>
<evidence type="ECO:0000256" key="1">
    <source>
        <dbReference type="ARBA" id="ARBA00004496"/>
    </source>
</evidence>
<dbReference type="PANTHER" id="PTHR18947:SF28">
    <property type="entry name" value="GIRDIN, ISOFORM A"/>
    <property type="match status" value="1"/>
</dbReference>
<evidence type="ECO:0000256" key="4">
    <source>
        <dbReference type="SAM" id="Coils"/>
    </source>
</evidence>
<feature type="compositionally biased region" description="Low complexity" evidence="5">
    <location>
        <begin position="175"/>
        <end position="185"/>
    </location>
</feature>